<dbReference type="InParanoid" id="S7W7U9"/>
<feature type="transmembrane region" description="Helical" evidence="3">
    <location>
        <begin position="212"/>
        <end position="229"/>
    </location>
</feature>
<evidence type="ECO:0000313" key="4">
    <source>
        <dbReference type="EMBL" id="EPR77787.1"/>
    </source>
</evidence>
<protein>
    <submittedName>
        <fullName evidence="4">Uncharacterized protein</fullName>
    </submittedName>
</protein>
<sequence>MIFLVFKYIFPYPIMNINNMLYYGLYFFAFSTMNKFVFCNKDGNPTLTTLETSIGEVVSALTALQDELNANILDQSKIDAAGTVAQKAAENTLETAKQLKPITNYEELIKKIQNLLTKITDDVKKMERIQNYNRTKRTGIMTNLQTEVKEIEEMIKGQIKKEQNAQTTIENPEVNKTKEQNIQKTETLEGDKTSEQTDNKEKAKKNGFENSTSFLVLSQLILFTLYLFSDKE</sequence>
<keyword evidence="3" id="KW-1133">Transmembrane helix</keyword>
<organism evidence="4 5">
    <name type="scientific">Spraguea lophii (strain 42_110)</name>
    <name type="common">Microsporidian parasite</name>
    <dbReference type="NCBI Taxonomy" id="1358809"/>
    <lineage>
        <taxon>Eukaryota</taxon>
        <taxon>Fungi</taxon>
        <taxon>Fungi incertae sedis</taxon>
        <taxon>Microsporidia</taxon>
        <taxon>Spragueidae</taxon>
        <taxon>Spraguea</taxon>
    </lineage>
</organism>
<feature type="coiled-coil region" evidence="1">
    <location>
        <begin position="102"/>
        <end position="161"/>
    </location>
</feature>
<evidence type="ECO:0000256" key="1">
    <source>
        <dbReference type="SAM" id="Coils"/>
    </source>
</evidence>
<dbReference type="VEuPathDB" id="MicrosporidiaDB:SLOPH_2535"/>
<keyword evidence="3" id="KW-0472">Membrane</keyword>
<dbReference type="HOGENOM" id="CLU_1195544_0_0_1"/>
<keyword evidence="5" id="KW-1185">Reference proteome</keyword>
<feature type="region of interest" description="Disordered" evidence="2">
    <location>
        <begin position="162"/>
        <end position="205"/>
    </location>
</feature>
<evidence type="ECO:0000256" key="2">
    <source>
        <dbReference type="SAM" id="MobiDB-lite"/>
    </source>
</evidence>
<evidence type="ECO:0000256" key="3">
    <source>
        <dbReference type="SAM" id="Phobius"/>
    </source>
</evidence>
<feature type="compositionally biased region" description="Basic and acidic residues" evidence="2">
    <location>
        <begin position="173"/>
        <end position="205"/>
    </location>
</feature>
<comment type="caution">
    <text evidence="4">The sequence shown here is derived from an EMBL/GenBank/DDBJ whole genome shotgun (WGS) entry which is preliminary data.</text>
</comment>
<name>S7W7U9_SPRLO</name>
<dbReference type="EMBL" id="ATCN01001283">
    <property type="protein sequence ID" value="EPR77787.1"/>
    <property type="molecule type" value="Genomic_DNA"/>
</dbReference>
<proteinExistence type="predicted"/>
<evidence type="ECO:0000313" key="5">
    <source>
        <dbReference type="Proteomes" id="UP000014978"/>
    </source>
</evidence>
<reference evidence="5" key="1">
    <citation type="journal article" date="2013" name="PLoS Genet.">
        <title>The genome of Spraguea lophii and the basis of host-microsporidian interactions.</title>
        <authorList>
            <person name="Campbell S.E."/>
            <person name="Williams T.A."/>
            <person name="Yousuf A."/>
            <person name="Soanes D.M."/>
            <person name="Paszkiewicz K.H."/>
            <person name="Williams B.A.P."/>
        </authorList>
    </citation>
    <scope>NUCLEOTIDE SEQUENCE [LARGE SCALE GENOMIC DNA]</scope>
    <source>
        <strain evidence="5">42_110</strain>
    </source>
</reference>
<keyword evidence="1" id="KW-0175">Coiled coil</keyword>
<dbReference type="AlphaFoldDB" id="S7W7U9"/>
<gene>
    <name evidence="4" type="ORF">SLOPH_2535</name>
</gene>
<accession>S7W7U9</accession>
<keyword evidence="3" id="KW-0812">Transmembrane</keyword>
<dbReference type="Proteomes" id="UP000014978">
    <property type="component" value="Unassembled WGS sequence"/>
</dbReference>
<feature type="transmembrane region" description="Helical" evidence="3">
    <location>
        <begin position="20"/>
        <end position="38"/>
    </location>
</feature>